<accession>A0A9W9IMJ4</accession>
<gene>
    <name evidence="9" type="ORF">N7482_002888</name>
</gene>
<name>A0A9W9IMJ4_9EURO</name>
<dbReference type="GO" id="GO:0006302">
    <property type="term" value="P:double-strand break repair"/>
    <property type="evidence" value="ECO:0007669"/>
    <property type="project" value="TreeGrafter"/>
</dbReference>
<dbReference type="GO" id="GO:1990404">
    <property type="term" value="F:NAD+-protein mono-ADP-ribosyltransferase activity"/>
    <property type="evidence" value="ECO:0007669"/>
    <property type="project" value="TreeGrafter"/>
</dbReference>
<keyword evidence="3 5" id="KW-0520">NAD</keyword>
<dbReference type="SUPFAM" id="SSF52113">
    <property type="entry name" value="BRCT domain"/>
    <property type="match status" value="1"/>
</dbReference>
<evidence type="ECO:0000256" key="6">
    <source>
        <dbReference type="SAM" id="MobiDB-lite"/>
    </source>
</evidence>
<dbReference type="SMART" id="SM00292">
    <property type="entry name" value="BRCT"/>
    <property type="match status" value="1"/>
</dbReference>
<dbReference type="PANTHER" id="PTHR10459">
    <property type="entry name" value="DNA LIGASE"/>
    <property type="match status" value="1"/>
</dbReference>
<feature type="domain" description="PARP catalytic" evidence="8">
    <location>
        <begin position="462"/>
        <end position="694"/>
    </location>
</feature>
<evidence type="ECO:0000259" key="7">
    <source>
        <dbReference type="PROSITE" id="PS50172"/>
    </source>
</evidence>
<protein>
    <recommendedName>
        <fullName evidence="5">Poly [ADP-ribose] polymerase</fullName>
        <shortName evidence="5">PARP</shortName>
        <ecNumber evidence="5">2.4.2.-</ecNumber>
    </recommendedName>
</protein>
<dbReference type="PROSITE" id="PS51059">
    <property type="entry name" value="PARP_CATALYTIC"/>
    <property type="match status" value="1"/>
</dbReference>
<dbReference type="CDD" id="cd00027">
    <property type="entry name" value="BRCT"/>
    <property type="match status" value="1"/>
</dbReference>
<evidence type="ECO:0000313" key="10">
    <source>
        <dbReference type="Proteomes" id="UP001149163"/>
    </source>
</evidence>
<dbReference type="EMBL" id="JAPQKN010000001">
    <property type="protein sequence ID" value="KAJ5177011.1"/>
    <property type="molecule type" value="Genomic_DNA"/>
</dbReference>
<dbReference type="InterPro" id="IPR036420">
    <property type="entry name" value="BRCT_dom_sf"/>
</dbReference>
<reference evidence="9" key="2">
    <citation type="journal article" date="2023" name="IMA Fungus">
        <title>Comparative genomic study of the Penicillium genus elucidates a diverse pangenome and 15 lateral gene transfer events.</title>
        <authorList>
            <person name="Petersen C."/>
            <person name="Sorensen T."/>
            <person name="Nielsen M.R."/>
            <person name="Sondergaard T.E."/>
            <person name="Sorensen J.L."/>
            <person name="Fitzpatrick D.A."/>
            <person name="Frisvad J.C."/>
            <person name="Nielsen K.L."/>
        </authorList>
    </citation>
    <scope>NUCLEOTIDE SEQUENCE</scope>
    <source>
        <strain evidence="9">IBT 26290</strain>
    </source>
</reference>
<comment type="catalytic activity">
    <reaction evidence="4">
        <text>NAD(+) + (ADP-D-ribosyl)n-acceptor = nicotinamide + (ADP-D-ribosyl)n+1-acceptor + H(+).</text>
        <dbReference type="EC" id="2.4.2.30"/>
    </reaction>
</comment>
<evidence type="ECO:0000256" key="5">
    <source>
        <dbReference type="RuleBase" id="RU362114"/>
    </source>
</evidence>
<dbReference type="Gene3D" id="3.90.228.10">
    <property type="match status" value="1"/>
</dbReference>
<dbReference type="OrthoDB" id="2017365at2759"/>
<dbReference type="GO" id="GO:0003950">
    <property type="term" value="F:NAD+ poly-ADP-ribosyltransferase activity"/>
    <property type="evidence" value="ECO:0007669"/>
    <property type="project" value="UniProtKB-UniRule"/>
</dbReference>
<keyword evidence="2 5" id="KW-0808">Transferase</keyword>
<reference evidence="9" key="1">
    <citation type="submission" date="2022-11" db="EMBL/GenBank/DDBJ databases">
        <authorList>
            <person name="Petersen C."/>
        </authorList>
    </citation>
    <scope>NUCLEOTIDE SEQUENCE</scope>
    <source>
        <strain evidence="9">IBT 26290</strain>
    </source>
</reference>
<dbReference type="PROSITE" id="PS50172">
    <property type="entry name" value="BRCT"/>
    <property type="match status" value="1"/>
</dbReference>
<dbReference type="Pfam" id="PF00644">
    <property type="entry name" value="PARP"/>
    <property type="match status" value="1"/>
</dbReference>
<dbReference type="EC" id="2.4.2.-" evidence="5"/>
<dbReference type="InterPro" id="IPR001357">
    <property type="entry name" value="BRCT_dom"/>
</dbReference>
<comment type="caution">
    <text evidence="9">The sequence shown here is derived from an EMBL/GenBank/DDBJ whole genome shotgun (WGS) entry which is preliminary data.</text>
</comment>
<dbReference type="InterPro" id="IPR012317">
    <property type="entry name" value="Poly(ADP-ribose)pol_cat_dom"/>
</dbReference>
<evidence type="ECO:0000313" key="9">
    <source>
        <dbReference type="EMBL" id="KAJ5177011.1"/>
    </source>
</evidence>
<dbReference type="SUPFAM" id="SSF56399">
    <property type="entry name" value="ADP-ribosylation"/>
    <property type="match status" value="1"/>
</dbReference>
<dbReference type="GO" id="GO:0005730">
    <property type="term" value="C:nucleolus"/>
    <property type="evidence" value="ECO:0007669"/>
    <property type="project" value="TreeGrafter"/>
</dbReference>
<evidence type="ECO:0000259" key="8">
    <source>
        <dbReference type="PROSITE" id="PS51059"/>
    </source>
</evidence>
<dbReference type="GeneID" id="81424189"/>
<dbReference type="PANTHER" id="PTHR10459:SF60">
    <property type="entry name" value="POLY [ADP-RIBOSE] POLYMERASE 2"/>
    <property type="match status" value="1"/>
</dbReference>
<dbReference type="Pfam" id="PF00533">
    <property type="entry name" value="BRCT"/>
    <property type="match status" value="1"/>
</dbReference>
<evidence type="ECO:0000256" key="4">
    <source>
        <dbReference type="ARBA" id="ARBA00033987"/>
    </source>
</evidence>
<dbReference type="AlphaFoldDB" id="A0A9W9IMJ4"/>
<proteinExistence type="predicted"/>
<dbReference type="RefSeq" id="XP_056548619.1">
    <property type="nucleotide sequence ID" value="XM_056685013.1"/>
</dbReference>
<feature type="region of interest" description="Disordered" evidence="6">
    <location>
        <begin position="114"/>
        <end position="134"/>
    </location>
</feature>
<keyword evidence="1 5" id="KW-0328">Glycosyltransferase</keyword>
<dbReference type="GO" id="GO:0070212">
    <property type="term" value="P:protein poly-ADP-ribosylation"/>
    <property type="evidence" value="ECO:0007669"/>
    <property type="project" value="TreeGrafter"/>
</dbReference>
<evidence type="ECO:0000256" key="3">
    <source>
        <dbReference type="ARBA" id="ARBA00023027"/>
    </source>
</evidence>
<organism evidence="9 10">
    <name type="scientific">Penicillium canariense</name>
    <dbReference type="NCBI Taxonomy" id="189055"/>
    <lineage>
        <taxon>Eukaryota</taxon>
        <taxon>Fungi</taxon>
        <taxon>Dikarya</taxon>
        <taxon>Ascomycota</taxon>
        <taxon>Pezizomycotina</taxon>
        <taxon>Eurotiomycetes</taxon>
        <taxon>Eurotiomycetidae</taxon>
        <taxon>Eurotiales</taxon>
        <taxon>Aspergillaceae</taxon>
        <taxon>Penicillium</taxon>
    </lineage>
</organism>
<dbReference type="Proteomes" id="UP001149163">
    <property type="component" value="Unassembled WGS sequence"/>
</dbReference>
<keyword evidence="10" id="KW-1185">Reference proteome</keyword>
<feature type="compositionally biased region" description="Basic and acidic residues" evidence="6">
    <location>
        <begin position="114"/>
        <end position="129"/>
    </location>
</feature>
<evidence type="ECO:0000256" key="1">
    <source>
        <dbReference type="ARBA" id="ARBA00022676"/>
    </source>
</evidence>
<feature type="domain" description="BRCT" evidence="7">
    <location>
        <begin position="1"/>
        <end position="95"/>
    </location>
</feature>
<sequence>MTPTSFAGVVIAASGNIPGQRHEAIKRMVEDCGATFEKNASNYCTHLVTTQIHVDITGRNVCMLKMNTSCEIVSFGWLFQSILEKHPVNTEAYLLTPTANVGLAVSQPKEEFEAVTESNKRKYGPESDKLNGLPKKRKSNIRVYHRQLAALVDDQYDRKGADVAIWMDEHYVRWDATVVSNLSELPTAMVNTRAPGYMIPTAMINTRPPANMIPTAMVNTPAPAYKVETHRLQLLYNFHTGSYRTWFRLVDEGSNHGELYGCGDVVSAKSEFKRLFKRLTSVSWEKRHSISKEKPFVFIQPSFREEQNCVPLADQAEVRYKLPTGVPKVLNLLFGHSNRSAVHQFFKDVAISRVKTVDEVQLSDHTLRTGIAILKRITTLLTETPKIRGTRSRSSELVQSELVNYLSQCYRGLMWIGKSSASHPGHANLDWVRHELQDVHLLLNLRVALEMTQAWEKTLKREMMQQAFQTLDLDEIKQVRKRSMEYEVLATYLKGSVGSLHSIQYKEILNIFRIRRRGEHERLCKWRSENKDKVGGGLLLWHGSGCEKFIGILSQGLRVRLFERSSQGMFGAGIYFADMSGKSARYCSGPGKSVFMLLCEVDVGRDPVHYDSSDTNAETTLRRQGKVGLIARGRSGHMKWMDAEAVHRDLRGVSMPDVSAGGKTLLVHALAYNEYVVYDPAQIRQRYLFHVQTS</sequence>
<evidence type="ECO:0000256" key="2">
    <source>
        <dbReference type="ARBA" id="ARBA00022679"/>
    </source>
</evidence>
<dbReference type="InterPro" id="IPR050800">
    <property type="entry name" value="ARTD/PARP"/>
</dbReference>
<dbReference type="Gene3D" id="3.40.50.10190">
    <property type="entry name" value="BRCT domain"/>
    <property type="match status" value="1"/>
</dbReference>